<dbReference type="AlphaFoldDB" id="A0A7K1Y3J1"/>
<organism evidence="2 3">
    <name type="scientific">Hufsiella ginkgonis</name>
    <dbReference type="NCBI Taxonomy" id="2695274"/>
    <lineage>
        <taxon>Bacteria</taxon>
        <taxon>Pseudomonadati</taxon>
        <taxon>Bacteroidota</taxon>
        <taxon>Sphingobacteriia</taxon>
        <taxon>Sphingobacteriales</taxon>
        <taxon>Sphingobacteriaceae</taxon>
        <taxon>Hufsiella</taxon>
    </lineage>
</organism>
<name>A0A7K1Y3J1_9SPHI</name>
<feature type="signal peptide" evidence="1">
    <location>
        <begin position="1"/>
        <end position="21"/>
    </location>
</feature>
<proteinExistence type="predicted"/>
<keyword evidence="1" id="KW-0732">Signal</keyword>
<comment type="caution">
    <text evidence="2">The sequence shown here is derived from an EMBL/GenBank/DDBJ whole genome shotgun (WGS) entry which is preliminary data.</text>
</comment>
<evidence type="ECO:0000256" key="1">
    <source>
        <dbReference type="SAM" id="SignalP"/>
    </source>
</evidence>
<dbReference type="Proteomes" id="UP000451233">
    <property type="component" value="Unassembled WGS sequence"/>
</dbReference>
<sequence length="109" mass="11989">MKTTYILITALFLILSTSAFAADDKKSNAAERSLSAPEFVWGNPDGLDQQELSKMDRKAALSLPSFNWGAPDEIDLEEIDIVSPTLTFALPEFVWGNPDDSLLQEAVIN</sequence>
<gene>
    <name evidence="2" type="ORF">GS398_20420</name>
</gene>
<evidence type="ECO:0000313" key="3">
    <source>
        <dbReference type="Proteomes" id="UP000451233"/>
    </source>
</evidence>
<dbReference type="EMBL" id="WVHS01000005">
    <property type="protein sequence ID" value="MXV17678.1"/>
    <property type="molecule type" value="Genomic_DNA"/>
</dbReference>
<keyword evidence="3" id="KW-1185">Reference proteome</keyword>
<dbReference type="RefSeq" id="WP_160908665.1">
    <property type="nucleotide sequence ID" value="NZ_WVHS01000005.1"/>
</dbReference>
<evidence type="ECO:0000313" key="2">
    <source>
        <dbReference type="EMBL" id="MXV17678.1"/>
    </source>
</evidence>
<accession>A0A7K1Y3J1</accession>
<feature type="chain" id="PRO_5029568787" evidence="1">
    <location>
        <begin position="22"/>
        <end position="109"/>
    </location>
</feature>
<protein>
    <submittedName>
        <fullName evidence="2">Uncharacterized protein</fullName>
    </submittedName>
</protein>
<reference evidence="2 3" key="1">
    <citation type="submission" date="2019-11" db="EMBL/GenBank/DDBJ databases">
        <title>Pedobacter sp. HMF7056 Genome sequencing and assembly.</title>
        <authorList>
            <person name="Kang H."/>
            <person name="Kim H."/>
            <person name="Joh K."/>
        </authorList>
    </citation>
    <scope>NUCLEOTIDE SEQUENCE [LARGE SCALE GENOMIC DNA]</scope>
    <source>
        <strain evidence="2 3">HMF7056</strain>
    </source>
</reference>